<feature type="region of interest" description="Disordered" evidence="4">
    <location>
        <begin position="203"/>
        <end position="227"/>
    </location>
</feature>
<dbReference type="Proteomes" id="UP001500493">
    <property type="component" value="Unassembled WGS sequence"/>
</dbReference>
<keyword evidence="2" id="KW-0863">Zinc-finger</keyword>
<keyword evidence="1" id="KW-0479">Metal-binding</keyword>
<evidence type="ECO:0000256" key="3">
    <source>
        <dbReference type="ARBA" id="ARBA00022833"/>
    </source>
</evidence>
<dbReference type="InterPro" id="IPR001876">
    <property type="entry name" value="Znf_RanBP2"/>
</dbReference>
<comment type="caution">
    <text evidence="7">The sequence shown here is derived from an EMBL/GenBank/DDBJ whole genome shotgun (WGS) entry which is preliminary data.</text>
</comment>
<feature type="region of interest" description="Disordered" evidence="4">
    <location>
        <begin position="1042"/>
        <end position="1063"/>
    </location>
</feature>
<keyword evidence="3" id="KW-0862">Zinc</keyword>
<dbReference type="EMBL" id="JBAMZJ010000029">
    <property type="protein sequence ID" value="KAL0523211.1"/>
    <property type="molecule type" value="Genomic_DNA"/>
</dbReference>
<evidence type="ECO:0000313" key="6">
    <source>
        <dbReference type="EMBL" id="KAL0502036.1"/>
    </source>
</evidence>
<organism evidence="7 9">
    <name type="scientific">Leishmania shawi</name>
    <dbReference type="NCBI Taxonomy" id="5680"/>
    <lineage>
        <taxon>Eukaryota</taxon>
        <taxon>Discoba</taxon>
        <taxon>Euglenozoa</taxon>
        <taxon>Kinetoplastea</taxon>
        <taxon>Metakinetoplastina</taxon>
        <taxon>Trypanosomatida</taxon>
        <taxon>Trypanosomatidae</taxon>
        <taxon>Leishmaniinae</taxon>
        <taxon>Leishmania</taxon>
        <taxon>Leishmania guyanensis species complex</taxon>
    </lineage>
</organism>
<proteinExistence type="predicted"/>
<feature type="region of interest" description="Disordered" evidence="4">
    <location>
        <begin position="430"/>
        <end position="453"/>
    </location>
</feature>
<evidence type="ECO:0000256" key="4">
    <source>
        <dbReference type="SAM" id="MobiDB-lite"/>
    </source>
</evidence>
<reference evidence="7 8" key="1">
    <citation type="submission" date="2024-02" db="EMBL/GenBank/DDBJ databases">
        <title>FIRST GENOME SEQUENCES OF Leishmania (Viannia) shawi, Leishmania (Viannia) lindenbergi AND Leishmania (Viannia) utingensis.</title>
        <authorList>
            <person name="Resadore F."/>
            <person name="Custodio M.G.F."/>
            <person name="Boite M.C."/>
            <person name="Cupolillo E."/>
            <person name="Ferreira G.E.M."/>
        </authorList>
    </citation>
    <scope>NUCLEOTIDE SEQUENCE</scope>
    <source>
        <strain evidence="6 8">MCEB/BR/1984/M8408</strain>
        <strain evidence="7">MHOM/BR/2013/18 LTA MLF</strain>
    </source>
</reference>
<dbReference type="GO" id="GO:0008270">
    <property type="term" value="F:zinc ion binding"/>
    <property type="evidence" value="ECO:0007669"/>
    <property type="project" value="UniProtKB-KW"/>
</dbReference>
<feature type="compositionally biased region" description="Polar residues" evidence="4">
    <location>
        <begin position="572"/>
        <end position="583"/>
    </location>
</feature>
<keyword evidence="8" id="KW-1185">Reference proteome</keyword>
<feature type="region of interest" description="Disordered" evidence="4">
    <location>
        <begin position="945"/>
        <end position="974"/>
    </location>
</feature>
<feature type="compositionally biased region" description="Polar residues" evidence="4">
    <location>
        <begin position="203"/>
        <end position="215"/>
    </location>
</feature>
<sequence>MRRPHVLGSFLLPAQRESRIGGGRPRRNELHLAMPPLLLCVPLSIPELRLTAALRVMQAPGTADSVPSALGGMAAPPQFPTLRGSDESQMSAAALVSPSSRIHRISCAGETAEEAPLAPTLFHLLQLRRWGSSYPTSVAGACSSGLMTFSEQASRDTPPPPAKPYFQQEGDLVRLRCEVHALGDLLRAYRFLYRPLPVSVPRTTPSILDPSQSSAPRRGSPKDRRAPVQVVATSTDAEEVWLLPLQQDVEQCVLRRLQVMELALKRLMARGTSQQGDILGGPAKAIREAVTAFFDEEVRVVAELVALRGVHERDAQSLACLVHVLTAAADVGVAVSATTLVEAAAAVMAHHGQRGGDGGAGSLATTPWCSCVPWLLHCYTTAHNRVSSSLLTTSTQTPGDSVASWSTASAWMTAAADRVCTTQSAELLQLTPTPAEGRRKDAAPGNGTDASVQREQAARAHIFGLWQGVLDAEVSCVAEALTYTCERDGRGVMRRAASKSWLRDWYAGYGVTYMGGGSNSDSTGTWHPYWQLVVSGMLQSCARAVDTIVELSKGTNVQRRSDELSSAGPKATRQNNPKPSSSTLATLEEMQFYAVGSYVSLRRIASSLQRHRRLVPLLQLHAMVSGCVGPSGAVADAFLSKQQQRRSYENDAPPRSVSGVAGSLSMASAAAQWRRRLLSGELLQPRSTAPASQDKRRWHRRHDRPSPAYLLQRHQAGAMLWREVVLFDAYTLITIGHVSEYAIDGAELDKNAVLQQLTWLQQECALHLTVLGASEGEVRERAGTDYEPAESSGNIDDDSAATKDCDASYAVSHARRPVLLRCLTPRTRAGLIAKLQEGLRLSAKVLARWGTPEQICALYLRYPSMGASWEVGRALLQCGQYGVAMGVLESLLQTGAAARGAQSMYPTATSSTSPPLSLLSSRTTALRQLLLEAMEGAAAALVQHSRWSQAPPTSGTSPHAAATPTDGSAGEGEVPLPAELRTQLHSLYTHLHSLPVPLPLCLHAVVRGLTSASSDTAAYGVHDDADAAPPLTVRWQVRSKSNTTLHSPSALPPSSLQPGTSAEERTRTTAVLCTYVLRCHLAENSQGGLLAKTVELWASCVAPYLGRRSSDGAEALPVSPTLLELSLSDRYLRAVTTRLLCGYPQLPVARLLLSRLAQLTTPPLLRAASDTIGGPSAINDNVSAAHDARVALTVVWLLGVLYRLVGMPETSHSTTSAGSRPHARVAMAPTLAYRLCVPVAVTMPPVNTTTTSAQDTEKAALMSWDTQSLSRCRVWSAGFTERYALDTLRLMPRIALEALERLLRPLAWHSAAAAASTPTASLSGTVQWAGVLSGWSASFFHDRINVILQCRQAEEEGQRHPWQCSGCYLWNSRYTRTCKRCHALSTVLLQCRACGCLTSSADDRVDNGLSCDVCGAVLVPPLSFQNSDEGLQSPLSPADPVLRASTINASQVDVLAQDLTAAAGRHLAVAAAAAATVTGTGRAASRFTTSASIARVITLRQWTCTHCRSPNDPHHVFFCRGCGRAATDPEKREAAASVTGAVSGASNAATALVCGCCGHRPKSTEARMLPWCEQCGALYQRIQELCKASVGSGALPLSTNSPSPSSAPVISTIPSAAATDRHSPHLWWCVECTSVLNPWTRTHCELCGAGRPATAAAVPEATRMTTASLSCGPSLLLEKSNAAAPFIVIPWLMQACPSCKAQSRVGVAHCWQCHGLLTWPLEVRQAVSNEWWRWVTQVAHVVVDVTATGSQTENDASCSPTGADAPLHVPRAAQWLCLHDGCMHLNLVNSAATDADGNSGASPTPLCHSCAACAFTLRRPVEVLSPFHDRFAWSEGAAQLSPTNAAVVVEALLLPPSAPLPGDITVRHSEAFAAVSAATQGSSTVRSAETATTFSHSHERWLHRSWSLGATTTVACASCGSIGASGVAEAAEVSKLLPLRLRSLLMINVCASCGWCTWGRSSCAYDIPVTPRAGAGDGMMQQLSSSPPRRQRREEDMLAQPSLLPGEHAMALRLLLKALAHAVQEGVALEVPPPRRAASTPTCTHSCGASTVASSSVGVTAPHRRLDWAWLSRFVFSGVRLITSSVSEALPSRGDAGGGSCAVHHLHCLHERLPWRGCDLASAQQACSADPRVGVLEGGAHDTGRVHSAIVDVRQVLDGVCTLAEHRIRGSLPSSRSPRRRHHGKGDPTHQQNESPPELPPSLQDAWTRRLLLAALELIDVVSSSTVFDEIGFATLRRLCLLLRPHEAEHINTETKWTYLRDMKLSRTHMLHGCVQCERCLTTHGPEQPCVAP</sequence>
<evidence type="ECO:0000259" key="5">
    <source>
        <dbReference type="PROSITE" id="PS01358"/>
    </source>
</evidence>
<name>A0AAW3BND9_9TRYP</name>
<feature type="compositionally biased region" description="Low complexity" evidence="4">
    <location>
        <begin position="1045"/>
        <end position="1058"/>
    </location>
</feature>
<feature type="region of interest" description="Disordered" evidence="4">
    <location>
        <begin position="559"/>
        <end position="583"/>
    </location>
</feature>
<gene>
    <name evidence="6" type="ORF">Q4I29_005106</name>
    <name evidence="7" type="ORF">Q4I32_005155</name>
</gene>
<evidence type="ECO:0000256" key="1">
    <source>
        <dbReference type="ARBA" id="ARBA00022723"/>
    </source>
</evidence>
<dbReference type="PROSITE" id="PS01358">
    <property type="entry name" value="ZF_RANBP2_1"/>
    <property type="match status" value="1"/>
</dbReference>
<evidence type="ECO:0000256" key="2">
    <source>
        <dbReference type="ARBA" id="ARBA00022771"/>
    </source>
</evidence>
<feature type="domain" description="RanBP2-type" evidence="5">
    <location>
        <begin position="1362"/>
        <end position="1381"/>
    </location>
</feature>
<feature type="region of interest" description="Disordered" evidence="4">
    <location>
        <begin position="684"/>
        <end position="703"/>
    </location>
</feature>
<feature type="region of interest" description="Disordered" evidence="4">
    <location>
        <begin position="2171"/>
        <end position="2202"/>
    </location>
</feature>
<evidence type="ECO:0000313" key="8">
    <source>
        <dbReference type="Proteomes" id="UP001443563"/>
    </source>
</evidence>
<feature type="region of interest" description="Disordered" evidence="4">
    <location>
        <begin position="1976"/>
        <end position="1996"/>
    </location>
</feature>
<protein>
    <recommendedName>
        <fullName evidence="5">RanBP2-type domain-containing protein</fullName>
    </recommendedName>
</protein>
<dbReference type="EMBL" id="JBAMZM010000029">
    <property type="protein sequence ID" value="KAL0502036.1"/>
    <property type="molecule type" value="Genomic_DNA"/>
</dbReference>
<dbReference type="Proteomes" id="UP001443563">
    <property type="component" value="Unassembled WGS sequence"/>
</dbReference>
<accession>A0AAW3BND9</accession>
<feature type="compositionally biased region" description="Polar residues" evidence="4">
    <location>
        <begin position="945"/>
        <end position="957"/>
    </location>
</feature>
<evidence type="ECO:0000313" key="9">
    <source>
        <dbReference type="Proteomes" id="UP001500493"/>
    </source>
</evidence>
<evidence type="ECO:0000313" key="7">
    <source>
        <dbReference type="EMBL" id="KAL0523211.1"/>
    </source>
</evidence>